<reference evidence="2" key="2">
    <citation type="submission" date="2018-03" db="EMBL/GenBank/DDBJ databases">
        <title>The Triticum urartu genome reveals the dynamic nature of wheat genome evolution.</title>
        <authorList>
            <person name="Ling H."/>
            <person name="Ma B."/>
            <person name="Shi X."/>
            <person name="Liu H."/>
            <person name="Dong L."/>
            <person name="Sun H."/>
            <person name="Cao Y."/>
            <person name="Gao Q."/>
            <person name="Zheng S."/>
            <person name="Li Y."/>
            <person name="Yu Y."/>
            <person name="Du H."/>
            <person name="Qi M."/>
            <person name="Li Y."/>
            <person name="Yu H."/>
            <person name="Cui Y."/>
            <person name="Wang N."/>
            <person name="Chen C."/>
            <person name="Wu H."/>
            <person name="Zhao Y."/>
            <person name="Zhang J."/>
            <person name="Li Y."/>
            <person name="Zhou W."/>
            <person name="Zhang B."/>
            <person name="Hu W."/>
            <person name="Eijk M."/>
            <person name="Tang J."/>
            <person name="Witsenboer H."/>
            <person name="Zhao S."/>
            <person name="Li Z."/>
            <person name="Zhang A."/>
            <person name="Wang D."/>
            <person name="Liang C."/>
        </authorList>
    </citation>
    <scope>NUCLEOTIDE SEQUENCE [LARGE SCALE GENOMIC DNA]</scope>
    <source>
        <strain evidence="2">cv. G1812</strain>
    </source>
</reference>
<dbReference type="Gramene" id="TuG1812G0300002984.01.T01">
    <property type="protein sequence ID" value="TuG1812G0300002984.01.T01"/>
    <property type="gene ID" value="TuG1812G0300002984.01"/>
</dbReference>
<keyword evidence="3" id="KW-1185">Reference proteome</keyword>
<protein>
    <recommendedName>
        <fullName evidence="1">HAT C-terminal dimerisation domain-containing protein</fullName>
    </recommendedName>
</protein>
<dbReference type="PANTHER" id="PTHR23272:SF161">
    <property type="entry name" value="ZINC FINGER BED DOMAIN-CONTAINING PROTEIN RICESLEEPER 1-LIKE"/>
    <property type="match status" value="1"/>
</dbReference>
<proteinExistence type="predicted"/>
<dbReference type="Pfam" id="PF05699">
    <property type="entry name" value="Dimer_Tnp_hAT"/>
    <property type="match status" value="1"/>
</dbReference>
<dbReference type="InterPro" id="IPR008906">
    <property type="entry name" value="HATC_C_dom"/>
</dbReference>
<reference evidence="3" key="1">
    <citation type="journal article" date="2013" name="Nature">
        <title>Draft genome of the wheat A-genome progenitor Triticum urartu.</title>
        <authorList>
            <person name="Ling H.Q."/>
            <person name="Zhao S."/>
            <person name="Liu D."/>
            <person name="Wang J."/>
            <person name="Sun H."/>
            <person name="Zhang C."/>
            <person name="Fan H."/>
            <person name="Li D."/>
            <person name="Dong L."/>
            <person name="Tao Y."/>
            <person name="Gao C."/>
            <person name="Wu H."/>
            <person name="Li Y."/>
            <person name="Cui Y."/>
            <person name="Guo X."/>
            <person name="Zheng S."/>
            <person name="Wang B."/>
            <person name="Yu K."/>
            <person name="Liang Q."/>
            <person name="Yang W."/>
            <person name="Lou X."/>
            <person name="Chen J."/>
            <person name="Feng M."/>
            <person name="Jian J."/>
            <person name="Zhang X."/>
            <person name="Luo G."/>
            <person name="Jiang Y."/>
            <person name="Liu J."/>
            <person name="Wang Z."/>
            <person name="Sha Y."/>
            <person name="Zhang B."/>
            <person name="Wu H."/>
            <person name="Tang D."/>
            <person name="Shen Q."/>
            <person name="Xue P."/>
            <person name="Zou S."/>
            <person name="Wang X."/>
            <person name="Liu X."/>
            <person name="Wang F."/>
            <person name="Yang Y."/>
            <person name="An X."/>
            <person name="Dong Z."/>
            <person name="Zhang K."/>
            <person name="Zhang X."/>
            <person name="Luo M.C."/>
            <person name="Dvorak J."/>
            <person name="Tong Y."/>
            <person name="Wang J."/>
            <person name="Yang H."/>
            <person name="Li Z."/>
            <person name="Wang D."/>
            <person name="Zhang A."/>
            <person name="Wang J."/>
        </authorList>
    </citation>
    <scope>NUCLEOTIDE SEQUENCE</scope>
    <source>
        <strain evidence="3">cv. G1812</strain>
    </source>
</reference>
<dbReference type="PANTHER" id="PTHR23272">
    <property type="entry name" value="BED FINGER-RELATED"/>
    <property type="match status" value="1"/>
</dbReference>
<evidence type="ECO:0000313" key="3">
    <source>
        <dbReference type="Proteomes" id="UP000015106"/>
    </source>
</evidence>
<dbReference type="InterPro" id="IPR012337">
    <property type="entry name" value="RNaseH-like_sf"/>
</dbReference>
<dbReference type="EnsemblPlants" id="TuG1812G0300002984.01.T01">
    <property type="protein sequence ID" value="TuG1812G0300002984.01.T01"/>
    <property type="gene ID" value="TuG1812G0300002984.01"/>
</dbReference>
<dbReference type="AlphaFoldDB" id="A0A8R7TWZ3"/>
<sequence length="108" mass="12079">MACDVLVVPVSTVASEWAFSTSGRILNEFRTSLTPFMVQALICAQDWLRGSITINIEEGEEELLRLENELIEEFGSKIHPNRKQVVASLFASHLGLSHLAHLHSLLKH</sequence>
<evidence type="ECO:0000259" key="1">
    <source>
        <dbReference type="Pfam" id="PF05699"/>
    </source>
</evidence>
<name>A0A8R7TWZ3_TRIUA</name>
<reference evidence="2" key="3">
    <citation type="submission" date="2022-06" db="UniProtKB">
        <authorList>
            <consortium name="EnsemblPlants"/>
        </authorList>
    </citation>
    <scope>IDENTIFICATION</scope>
</reference>
<accession>A0A8R7TWZ3</accession>
<feature type="domain" description="HAT C-terminal dimerisation" evidence="1">
    <location>
        <begin position="1"/>
        <end position="48"/>
    </location>
</feature>
<dbReference type="SUPFAM" id="SSF53098">
    <property type="entry name" value="Ribonuclease H-like"/>
    <property type="match status" value="1"/>
</dbReference>
<organism evidence="2 3">
    <name type="scientific">Triticum urartu</name>
    <name type="common">Red wild einkorn</name>
    <name type="synonym">Crithodium urartu</name>
    <dbReference type="NCBI Taxonomy" id="4572"/>
    <lineage>
        <taxon>Eukaryota</taxon>
        <taxon>Viridiplantae</taxon>
        <taxon>Streptophyta</taxon>
        <taxon>Embryophyta</taxon>
        <taxon>Tracheophyta</taxon>
        <taxon>Spermatophyta</taxon>
        <taxon>Magnoliopsida</taxon>
        <taxon>Liliopsida</taxon>
        <taxon>Poales</taxon>
        <taxon>Poaceae</taxon>
        <taxon>BOP clade</taxon>
        <taxon>Pooideae</taxon>
        <taxon>Triticodae</taxon>
        <taxon>Triticeae</taxon>
        <taxon>Triticinae</taxon>
        <taxon>Triticum</taxon>
    </lineage>
</organism>
<dbReference type="GO" id="GO:0046983">
    <property type="term" value="F:protein dimerization activity"/>
    <property type="evidence" value="ECO:0007669"/>
    <property type="project" value="InterPro"/>
</dbReference>
<dbReference type="Proteomes" id="UP000015106">
    <property type="component" value="Chromosome 3"/>
</dbReference>
<evidence type="ECO:0000313" key="2">
    <source>
        <dbReference type="EnsemblPlants" id="TuG1812G0300002984.01.T01"/>
    </source>
</evidence>